<feature type="compositionally biased region" description="Low complexity" evidence="7">
    <location>
        <begin position="33"/>
        <end position="42"/>
    </location>
</feature>
<organism evidence="9">
    <name type="scientific">marine metagenome</name>
    <dbReference type="NCBI Taxonomy" id="408172"/>
    <lineage>
        <taxon>unclassified sequences</taxon>
        <taxon>metagenomes</taxon>
        <taxon>ecological metagenomes</taxon>
    </lineage>
</organism>
<keyword evidence="6 8" id="KW-0472">Membrane</keyword>
<dbReference type="PANTHER" id="PTHR23513:SF11">
    <property type="entry name" value="STAPHYLOFERRIN A TRANSPORTER"/>
    <property type="match status" value="1"/>
</dbReference>
<evidence type="ECO:0008006" key="10">
    <source>
        <dbReference type="Google" id="ProtNLM"/>
    </source>
</evidence>
<keyword evidence="2" id="KW-0813">Transport</keyword>
<dbReference type="PANTHER" id="PTHR23513">
    <property type="entry name" value="INTEGRAL MEMBRANE EFFLUX PROTEIN-RELATED"/>
    <property type="match status" value="1"/>
</dbReference>
<evidence type="ECO:0000256" key="7">
    <source>
        <dbReference type="SAM" id="MobiDB-lite"/>
    </source>
</evidence>
<evidence type="ECO:0000313" key="9">
    <source>
        <dbReference type="EMBL" id="SVB62789.1"/>
    </source>
</evidence>
<evidence type="ECO:0000256" key="5">
    <source>
        <dbReference type="ARBA" id="ARBA00022989"/>
    </source>
</evidence>
<feature type="region of interest" description="Disordered" evidence="7">
    <location>
        <begin position="1"/>
        <end position="43"/>
    </location>
</feature>
<evidence type="ECO:0000256" key="6">
    <source>
        <dbReference type="ARBA" id="ARBA00023136"/>
    </source>
</evidence>
<dbReference type="Pfam" id="PF05977">
    <property type="entry name" value="MFS_3"/>
    <property type="match status" value="1"/>
</dbReference>
<keyword evidence="5 8" id="KW-1133">Transmembrane helix</keyword>
<dbReference type="InterPro" id="IPR036259">
    <property type="entry name" value="MFS_trans_sf"/>
</dbReference>
<sequence>MNKTESGLIPGPVIGEQDEENSSNHAAPKYPISPSNLNLDSDSPSDKLLKKIRKPKGIPRKLHTFDAFHSRNYRFLWLATAIFSSGFWLQQVVVGWLAYEITGSPLLTSMALGLDALPILVGAPFGGLISDKFNKKILLSII</sequence>
<keyword evidence="3" id="KW-1003">Cell membrane</keyword>
<accession>A0A382FJE1</accession>
<comment type="subcellular location">
    <subcellularLocation>
        <location evidence="1">Cell membrane</location>
        <topology evidence="1">Multi-pass membrane protein</topology>
    </subcellularLocation>
</comment>
<gene>
    <name evidence="9" type="ORF">METZ01_LOCUS215643</name>
</gene>
<feature type="transmembrane region" description="Helical" evidence="8">
    <location>
        <begin position="75"/>
        <end position="99"/>
    </location>
</feature>
<evidence type="ECO:0000256" key="4">
    <source>
        <dbReference type="ARBA" id="ARBA00022692"/>
    </source>
</evidence>
<feature type="transmembrane region" description="Helical" evidence="8">
    <location>
        <begin position="105"/>
        <end position="129"/>
    </location>
</feature>
<feature type="non-terminal residue" evidence="9">
    <location>
        <position position="142"/>
    </location>
</feature>
<evidence type="ECO:0000256" key="3">
    <source>
        <dbReference type="ARBA" id="ARBA00022475"/>
    </source>
</evidence>
<dbReference type="SUPFAM" id="SSF103473">
    <property type="entry name" value="MFS general substrate transporter"/>
    <property type="match status" value="1"/>
</dbReference>
<dbReference type="EMBL" id="UINC01050156">
    <property type="protein sequence ID" value="SVB62789.1"/>
    <property type="molecule type" value="Genomic_DNA"/>
</dbReference>
<dbReference type="Gene3D" id="1.20.1250.20">
    <property type="entry name" value="MFS general substrate transporter like domains"/>
    <property type="match status" value="1"/>
</dbReference>
<evidence type="ECO:0000256" key="2">
    <source>
        <dbReference type="ARBA" id="ARBA00022448"/>
    </source>
</evidence>
<dbReference type="AlphaFoldDB" id="A0A382FJE1"/>
<evidence type="ECO:0000256" key="1">
    <source>
        <dbReference type="ARBA" id="ARBA00004651"/>
    </source>
</evidence>
<keyword evidence="4 8" id="KW-0812">Transmembrane</keyword>
<name>A0A382FJE1_9ZZZZ</name>
<evidence type="ECO:0000256" key="8">
    <source>
        <dbReference type="SAM" id="Phobius"/>
    </source>
</evidence>
<dbReference type="GO" id="GO:0005886">
    <property type="term" value="C:plasma membrane"/>
    <property type="evidence" value="ECO:0007669"/>
    <property type="project" value="UniProtKB-SubCell"/>
</dbReference>
<proteinExistence type="predicted"/>
<protein>
    <recommendedName>
        <fullName evidence="10">Major facilitator superfamily (MFS) profile domain-containing protein</fullName>
    </recommendedName>
</protein>
<reference evidence="9" key="1">
    <citation type="submission" date="2018-05" db="EMBL/GenBank/DDBJ databases">
        <authorList>
            <person name="Lanie J.A."/>
            <person name="Ng W.-L."/>
            <person name="Kazmierczak K.M."/>
            <person name="Andrzejewski T.M."/>
            <person name="Davidsen T.M."/>
            <person name="Wayne K.J."/>
            <person name="Tettelin H."/>
            <person name="Glass J.I."/>
            <person name="Rusch D."/>
            <person name="Podicherti R."/>
            <person name="Tsui H.-C.T."/>
            <person name="Winkler M.E."/>
        </authorList>
    </citation>
    <scope>NUCLEOTIDE SEQUENCE</scope>
</reference>
<dbReference type="InterPro" id="IPR010290">
    <property type="entry name" value="TM_effector"/>
</dbReference>